<evidence type="ECO:0000313" key="4">
    <source>
        <dbReference type="Proteomes" id="UP001190700"/>
    </source>
</evidence>
<gene>
    <name evidence="3" type="ORF">CYMTET_13935</name>
</gene>
<accession>A0AAE0GH09</accession>
<evidence type="ECO:0000313" key="3">
    <source>
        <dbReference type="EMBL" id="KAK3278095.1"/>
    </source>
</evidence>
<sequence length="328" mass="34597">MGRLPELAPDEPERAGSAMAESISCIAFSKGSRYLATAGSGSTVKVWDLKRKVMVKSLSGHTERVNAVTYSGGDSHIASAGTSGQILLHAQLSGTCVGEIIAEPASGVNALQYSTHALSRHLLAAASDNGSVHVWDSTVRSLRAQFLDVHTARATSLAFSPSAATTLVSGGLDKRVQWLDVATCSAVHTLLVEAPVTSVAIKGDGVTLACGISSGKILVYDLRQVGSSTARPLSVLRGQAAKPVTALHWQAHSSIQPLSLVPPTVEQSHERGTPMRNTAADGPRTPPGSTAHMPSVDEMKEELRRKLEERKMETFAFRHHGSACLSPL</sequence>
<dbReference type="InterPro" id="IPR044621">
    <property type="entry name" value="NEDD1"/>
</dbReference>
<dbReference type="PROSITE" id="PS50294">
    <property type="entry name" value="WD_REPEATS_REGION"/>
    <property type="match status" value="1"/>
</dbReference>
<dbReference type="GO" id="GO:0010968">
    <property type="term" value="P:regulation of microtubule nucleation"/>
    <property type="evidence" value="ECO:0007669"/>
    <property type="project" value="InterPro"/>
</dbReference>
<evidence type="ECO:0000256" key="1">
    <source>
        <dbReference type="PROSITE-ProRule" id="PRU00221"/>
    </source>
</evidence>
<dbReference type="SUPFAM" id="SSF50978">
    <property type="entry name" value="WD40 repeat-like"/>
    <property type="match status" value="1"/>
</dbReference>
<dbReference type="InterPro" id="IPR001680">
    <property type="entry name" value="WD40_rpt"/>
</dbReference>
<dbReference type="SMART" id="SM00320">
    <property type="entry name" value="WD40"/>
    <property type="match status" value="5"/>
</dbReference>
<keyword evidence="4" id="KW-1185">Reference proteome</keyword>
<dbReference type="Proteomes" id="UP001190700">
    <property type="component" value="Unassembled WGS sequence"/>
</dbReference>
<proteinExistence type="predicted"/>
<keyword evidence="1" id="KW-0853">WD repeat</keyword>
<dbReference type="Gene3D" id="2.130.10.10">
    <property type="entry name" value="YVTN repeat-like/Quinoprotein amine dehydrogenase"/>
    <property type="match status" value="2"/>
</dbReference>
<name>A0AAE0GH09_9CHLO</name>
<organism evidence="3 4">
    <name type="scientific">Cymbomonas tetramitiformis</name>
    <dbReference type="NCBI Taxonomy" id="36881"/>
    <lineage>
        <taxon>Eukaryota</taxon>
        <taxon>Viridiplantae</taxon>
        <taxon>Chlorophyta</taxon>
        <taxon>Pyramimonadophyceae</taxon>
        <taxon>Pyramimonadales</taxon>
        <taxon>Pyramimonadaceae</taxon>
        <taxon>Cymbomonas</taxon>
    </lineage>
</organism>
<evidence type="ECO:0000256" key="2">
    <source>
        <dbReference type="SAM" id="MobiDB-lite"/>
    </source>
</evidence>
<dbReference type="GO" id="GO:0140496">
    <property type="term" value="F:gamma-tubulin complex binding"/>
    <property type="evidence" value="ECO:0007669"/>
    <property type="project" value="InterPro"/>
</dbReference>
<dbReference type="EMBL" id="LGRX02005621">
    <property type="protein sequence ID" value="KAK3278095.1"/>
    <property type="molecule type" value="Genomic_DNA"/>
</dbReference>
<protein>
    <submittedName>
        <fullName evidence="3">Uncharacterized protein</fullName>
    </submittedName>
</protein>
<comment type="caution">
    <text evidence="3">The sequence shown here is derived from an EMBL/GenBank/DDBJ whole genome shotgun (WGS) entry which is preliminary data.</text>
</comment>
<reference evidence="3 4" key="1">
    <citation type="journal article" date="2015" name="Genome Biol. Evol.">
        <title>Comparative Genomics of a Bacterivorous Green Alga Reveals Evolutionary Causalities and Consequences of Phago-Mixotrophic Mode of Nutrition.</title>
        <authorList>
            <person name="Burns J.A."/>
            <person name="Paasch A."/>
            <person name="Narechania A."/>
            <person name="Kim E."/>
        </authorList>
    </citation>
    <scope>NUCLEOTIDE SEQUENCE [LARGE SCALE GENOMIC DNA]</scope>
    <source>
        <strain evidence="3 4">PLY_AMNH</strain>
    </source>
</reference>
<dbReference type="PANTHER" id="PTHR45096">
    <property type="entry name" value="PROTEIN NEDD1"/>
    <property type="match status" value="1"/>
</dbReference>
<dbReference type="AlphaFoldDB" id="A0AAE0GH09"/>
<dbReference type="InterPro" id="IPR015943">
    <property type="entry name" value="WD40/YVTN_repeat-like_dom_sf"/>
</dbReference>
<dbReference type="InterPro" id="IPR036322">
    <property type="entry name" value="WD40_repeat_dom_sf"/>
</dbReference>
<feature type="region of interest" description="Disordered" evidence="2">
    <location>
        <begin position="262"/>
        <end position="294"/>
    </location>
</feature>
<dbReference type="Pfam" id="PF00400">
    <property type="entry name" value="WD40"/>
    <property type="match status" value="4"/>
</dbReference>
<feature type="repeat" description="WD" evidence="1">
    <location>
        <begin position="16"/>
        <end position="57"/>
    </location>
</feature>
<dbReference type="PROSITE" id="PS50082">
    <property type="entry name" value="WD_REPEATS_2"/>
    <property type="match status" value="1"/>
</dbReference>
<dbReference type="PANTHER" id="PTHR45096:SF1">
    <property type="entry name" value="PROTEIN NEDD1"/>
    <property type="match status" value="1"/>
</dbReference>